<evidence type="ECO:0000313" key="3">
    <source>
        <dbReference type="Proteomes" id="UP000654918"/>
    </source>
</evidence>
<organism evidence="2 3">
    <name type="scientific">Colletotrichum plurivorum</name>
    <dbReference type="NCBI Taxonomy" id="2175906"/>
    <lineage>
        <taxon>Eukaryota</taxon>
        <taxon>Fungi</taxon>
        <taxon>Dikarya</taxon>
        <taxon>Ascomycota</taxon>
        <taxon>Pezizomycotina</taxon>
        <taxon>Sordariomycetes</taxon>
        <taxon>Hypocreomycetidae</taxon>
        <taxon>Glomerellales</taxon>
        <taxon>Glomerellaceae</taxon>
        <taxon>Colletotrichum</taxon>
        <taxon>Colletotrichum orchidearum species complex</taxon>
    </lineage>
</organism>
<keyword evidence="3" id="KW-1185">Reference proteome</keyword>
<sequence>MLFSTVTLGLIASQFWASALAAPAPAHDPTVEAISGGHGYLVPIDKDPKDYDINADWMVPVDNYINRDTNETIFDDDGFDIVARRALDDPAEALAILQARDKYGYKMWFSRNDADMGCDIGHGTIAWMLGEAIYALCKNGWCDNGAGVKWVTPVKHMNGGGPISQKYLEITAKGLYTGPHTLGNMHNLMKASSTKQTVKFAERRNYMNSQWGAGILKNRCQMAKYPNYIRVEKPSPNMISLEIRIKLQDVDNTCMATEVVEILAGALNGAVGAFFGLVNLFCG</sequence>
<comment type="caution">
    <text evidence="2">The sequence shown here is derived from an EMBL/GenBank/DDBJ whole genome shotgun (WGS) entry which is preliminary data.</text>
</comment>
<reference evidence="2" key="1">
    <citation type="journal article" date="2020" name="Phytopathology">
        <title>Genome Sequence Resources of Colletotrichum truncatum, C. plurivorum, C. musicola, and C. sojae: Four Species Pathogenic to Soybean (Glycine max).</title>
        <authorList>
            <person name="Rogerio F."/>
            <person name="Boufleur T.R."/>
            <person name="Ciampi-Guillardi M."/>
            <person name="Sukno S.A."/>
            <person name="Thon M.R."/>
            <person name="Massola Junior N.S."/>
            <person name="Baroncelli R."/>
        </authorList>
    </citation>
    <scope>NUCLEOTIDE SEQUENCE</scope>
    <source>
        <strain evidence="2">LFN00145</strain>
    </source>
</reference>
<proteinExistence type="predicted"/>
<protein>
    <submittedName>
        <fullName evidence="2">Uncharacterized protein</fullName>
    </submittedName>
</protein>
<gene>
    <name evidence="2" type="ORF">CPLU01_09415</name>
</gene>
<feature type="signal peptide" evidence="1">
    <location>
        <begin position="1"/>
        <end position="21"/>
    </location>
</feature>
<dbReference type="Proteomes" id="UP000654918">
    <property type="component" value="Unassembled WGS sequence"/>
</dbReference>
<keyword evidence="1" id="KW-0732">Signal</keyword>
<name>A0A8H6K8S9_9PEZI</name>
<dbReference type="AlphaFoldDB" id="A0A8H6K8S9"/>
<evidence type="ECO:0000313" key="2">
    <source>
        <dbReference type="EMBL" id="KAF6826843.1"/>
    </source>
</evidence>
<accession>A0A8H6K8S9</accession>
<feature type="chain" id="PRO_5034890061" evidence="1">
    <location>
        <begin position="22"/>
        <end position="283"/>
    </location>
</feature>
<evidence type="ECO:0000256" key="1">
    <source>
        <dbReference type="SAM" id="SignalP"/>
    </source>
</evidence>
<dbReference type="EMBL" id="WIGO01000147">
    <property type="protein sequence ID" value="KAF6826843.1"/>
    <property type="molecule type" value="Genomic_DNA"/>
</dbReference>